<evidence type="ECO:0000256" key="5">
    <source>
        <dbReference type="SAM" id="MobiDB-lite"/>
    </source>
</evidence>
<evidence type="ECO:0000256" key="2">
    <source>
        <dbReference type="ARBA" id="ARBA00022771"/>
    </source>
</evidence>
<organism evidence="7 8">
    <name type="scientific">Cylindrotheca closterium</name>
    <dbReference type="NCBI Taxonomy" id="2856"/>
    <lineage>
        <taxon>Eukaryota</taxon>
        <taxon>Sar</taxon>
        <taxon>Stramenopiles</taxon>
        <taxon>Ochrophyta</taxon>
        <taxon>Bacillariophyta</taxon>
        <taxon>Bacillariophyceae</taxon>
        <taxon>Bacillariophycidae</taxon>
        <taxon>Bacillariales</taxon>
        <taxon>Bacillariaceae</taxon>
        <taxon>Cylindrotheca</taxon>
    </lineage>
</organism>
<feature type="compositionally biased region" description="Polar residues" evidence="5">
    <location>
        <begin position="1"/>
        <end position="16"/>
    </location>
</feature>
<feature type="zinc finger region" description="C3H1-type" evidence="4">
    <location>
        <begin position="624"/>
        <end position="651"/>
    </location>
</feature>
<feature type="region of interest" description="Disordered" evidence="5">
    <location>
        <begin position="649"/>
        <end position="681"/>
    </location>
</feature>
<feature type="compositionally biased region" description="Polar residues" evidence="5">
    <location>
        <begin position="167"/>
        <end position="192"/>
    </location>
</feature>
<evidence type="ECO:0000256" key="4">
    <source>
        <dbReference type="PROSITE-ProRule" id="PRU00723"/>
    </source>
</evidence>
<feature type="compositionally biased region" description="Low complexity" evidence="5">
    <location>
        <begin position="258"/>
        <end position="269"/>
    </location>
</feature>
<feature type="compositionally biased region" description="Polar residues" evidence="5">
    <location>
        <begin position="429"/>
        <end position="440"/>
    </location>
</feature>
<dbReference type="InterPro" id="IPR045234">
    <property type="entry name" value="Unkempt-like"/>
</dbReference>
<keyword evidence="1 4" id="KW-0479">Metal-binding</keyword>
<sequence>MGTATRPSNQHWTTVQGRDKEQHIVENLHALKEGTEEPATSTQEGMAASPGRLTPMHDSSDYAATRNVIGTPSTVSTAPSTDDASLMTDYKLDDTVLPHLLQPGHRRNHSGSSFGEEGLLLGGLPMPRSTDINNPWHQASQQGQRSYGGPNRIPQNQQRVASFRNQLPNAAPSGWNQPVHQQPFKSDGQYEQQNRRRPLEIEVRQPQQYGQQGYVPYHQQQQPQGRRGLSPTRQAGSHSQRAMTPPRNFRGPRQQGQSSTGPKSTPTSPHQQTSNPQRSNAEVLKTLLRKKACLFEPDTSRAVALITWLVGRELAMGFGFFSRQQLQSGVHACVASKIEGGIITRTRVNRCMQIILNSCFHYIIPRADGTEEKGDYFRNGFASSVKDDSFMLRYLSRLWNDVTVDRDTVIHAALHDVDEKQHTAGEYTPKSSPKLSSTEAPKSPPHLGDHHDHESKRAVLLCFNENVRSAEDVFRCHNEFIRDTANAAHLQLTASEWRSFFGREAGNGNYLLGKIGIPMTPQDSASGQDVFGRMSPEEAGKFRTSWCCKRYDHDHSLCGFAHVDVNGGWLRRNPYQFPYQNEMCQHVSKIADPKLGALYLNKCPHGLQCDKAHSNEEMMYHPNIYKSKVCPSSSNHSCPMGDVCANFHPQESTRPSKKVTEKHSTPRHGKKGEQPANTKTAHLAPNSAPIVYASPAPFSSFEQQLLMPGLQNLYRRNSSVIRAHLRSKDKPSCSYSCFGDDAGISTEAKENSRSHIGLPSVRRA</sequence>
<accession>A0AAD2FZQ9</accession>
<feature type="region of interest" description="Disordered" evidence="5">
    <location>
        <begin position="1"/>
        <end position="60"/>
    </location>
</feature>
<dbReference type="InterPro" id="IPR000571">
    <property type="entry name" value="Znf_CCCH"/>
</dbReference>
<dbReference type="EMBL" id="CAKOGP040001980">
    <property type="protein sequence ID" value="CAJ1958544.1"/>
    <property type="molecule type" value="Genomic_DNA"/>
</dbReference>
<evidence type="ECO:0000259" key="6">
    <source>
        <dbReference type="PROSITE" id="PS50103"/>
    </source>
</evidence>
<feature type="domain" description="C3H1-type" evidence="6">
    <location>
        <begin position="624"/>
        <end position="651"/>
    </location>
</feature>
<protein>
    <recommendedName>
        <fullName evidence="6">C3H1-type domain-containing protein</fullName>
    </recommendedName>
</protein>
<feature type="zinc finger region" description="C3H1-type" evidence="4">
    <location>
        <begin position="578"/>
        <end position="616"/>
    </location>
</feature>
<feature type="region of interest" description="Disordered" evidence="5">
    <location>
        <begin position="421"/>
        <end position="452"/>
    </location>
</feature>
<keyword evidence="3 4" id="KW-0862">Zinc</keyword>
<comment type="caution">
    <text evidence="7">The sequence shown here is derived from an EMBL/GenBank/DDBJ whole genome shotgun (WGS) entry which is preliminary data.</text>
</comment>
<keyword evidence="8" id="KW-1185">Reference proteome</keyword>
<feature type="domain" description="C3H1-type" evidence="6">
    <location>
        <begin position="578"/>
        <end position="616"/>
    </location>
</feature>
<feature type="compositionally biased region" description="Basic and acidic residues" evidence="5">
    <location>
        <begin position="17"/>
        <end position="35"/>
    </location>
</feature>
<feature type="compositionally biased region" description="Low complexity" evidence="5">
    <location>
        <begin position="218"/>
        <end position="227"/>
    </location>
</feature>
<evidence type="ECO:0000313" key="8">
    <source>
        <dbReference type="Proteomes" id="UP001295423"/>
    </source>
</evidence>
<feature type="region of interest" description="Disordered" evidence="5">
    <location>
        <begin position="167"/>
        <end position="194"/>
    </location>
</feature>
<reference evidence="7" key="1">
    <citation type="submission" date="2023-08" db="EMBL/GenBank/DDBJ databases">
        <authorList>
            <person name="Audoor S."/>
            <person name="Bilcke G."/>
        </authorList>
    </citation>
    <scope>NUCLEOTIDE SEQUENCE</scope>
</reference>
<dbReference type="PANTHER" id="PTHR14493:SF50">
    <property type="entry name" value="RING FINGER PROTEIN UNKEMPT"/>
    <property type="match status" value="1"/>
</dbReference>
<feature type="compositionally biased region" description="Polar residues" evidence="5">
    <location>
        <begin position="270"/>
        <end position="280"/>
    </location>
</feature>
<dbReference type="Proteomes" id="UP001295423">
    <property type="component" value="Unassembled WGS sequence"/>
</dbReference>
<evidence type="ECO:0000256" key="3">
    <source>
        <dbReference type="ARBA" id="ARBA00022833"/>
    </source>
</evidence>
<feature type="compositionally biased region" description="Low complexity" evidence="5">
    <location>
        <begin position="115"/>
        <end position="124"/>
    </location>
</feature>
<keyword evidence="2 4" id="KW-0863">Zinc-finger</keyword>
<name>A0AAD2FZQ9_9STRA</name>
<evidence type="ECO:0000256" key="1">
    <source>
        <dbReference type="ARBA" id="ARBA00022723"/>
    </source>
</evidence>
<dbReference type="GO" id="GO:0008270">
    <property type="term" value="F:zinc ion binding"/>
    <property type="evidence" value="ECO:0007669"/>
    <property type="project" value="UniProtKB-KW"/>
</dbReference>
<gene>
    <name evidence="7" type="ORF">CYCCA115_LOCUS17229</name>
</gene>
<feature type="compositionally biased region" description="Polar residues" evidence="5">
    <location>
        <begin position="130"/>
        <end position="145"/>
    </location>
</feature>
<feature type="region of interest" description="Disordered" evidence="5">
    <location>
        <begin position="218"/>
        <end position="280"/>
    </location>
</feature>
<evidence type="ECO:0000313" key="7">
    <source>
        <dbReference type="EMBL" id="CAJ1958544.1"/>
    </source>
</evidence>
<dbReference type="PANTHER" id="PTHR14493">
    <property type="entry name" value="UNKEMPT FAMILY MEMBER"/>
    <property type="match status" value="1"/>
</dbReference>
<dbReference type="PROSITE" id="PS50103">
    <property type="entry name" value="ZF_C3H1"/>
    <property type="match status" value="2"/>
</dbReference>
<dbReference type="AlphaFoldDB" id="A0AAD2FZQ9"/>
<feature type="region of interest" description="Disordered" evidence="5">
    <location>
        <begin position="101"/>
        <end position="154"/>
    </location>
</feature>
<proteinExistence type="predicted"/>
<feature type="compositionally biased region" description="Polar residues" evidence="5">
    <location>
        <begin position="231"/>
        <end position="242"/>
    </location>
</feature>